<evidence type="ECO:0000256" key="9">
    <source>
        <dbReference type="PROSITE-ProRule" id="PRU01356"/>
    </source>
</evidence>
<dbReference type="GO" id="GO:0046872">
    <property type="term" value="F:metal ion binding"/>
    <property type="evidence" value="ECO:0007669"/>
    <property type="project" value="UniProtKB-UniRule"/>
</dbReference>
<dbReference type="AlphaFoldDB" id="A0A9P4GN81"/>
<keyword evidence="5" id="KW-0325">Glycoprotein</keyword>
<feature type="disulfide bond" evidence="9">
    <location>
        <begin position="35"/>
        <end position="42"/>
    </location>
</feature>
<dbReference type="SMART" id="SM00747">
    <property type="entry name" value="CFEM"/>
    <property type="match status" value="1"/>
</dbReference>
<keyword evidence="8" id="KW-0449">Lipoprotein</keyword>
<proteinExistence type="inferred from homology"/>
<keyword evidence="4" id="KW-0964">Secreted</keyword>
<keyword evidence="9" id="KW-0479">Metal-binding</keyword>
<protein>
    <recommendedName>
        <fullName evidence="10">CFEM domain-containing protein</fullName>
    </recommendedName>
</protein>
<organism evidence="11 12">
    <name type="scientific">Cucurbitaria berberidis CBS 394.84</name>
    <dbReference type="NCBI Taxonomy" id="1168544"/>
    <lineage>
        <taxon>Eukaryota</taxon>
        <taxon>Fungi</taxon>
        <taxon>Dikarya</taxon>
        <taxon>Ascomycota</taxon>
        <taxon>Pezizomycotina</taxon>
        <taxon>Dothideomycetes</taxon>
        <taxon>Pleosporomycetidae</taxon>
        <taxon>Pleosporales</taxon>
        <taxon>Pleosporineae</taxon>
        <taxon>Cucurbitariaceae</taxon>
        <taxon>Cucurbitaria</taxon>
    </lineage>
</organism>
<dbReference type="GeneID" id="63844622"/>
<evidence type="ECO:0000256" key="8">
    <source>
        <dbReference type="ARBA" id="ARBA00023288"/>
    </source>
</evidence>
<dbReference type="GO" id="GO:0005576">
    <property type="term" value="C:extracellular region"/>
    <property type="evidence" value="ECO:0007669"/>
    <property type="project" value="UniProtKB-SubCell"/>
</dbReference>
<evidence type="ECO:0000256" key="1">
    <source>
        <dbReference type="ARBA" id="ARBA00004589"/>
    </source>
</evidence>
<reference evidence="11" key="1">
    <citation type="submission" date="2020-01" db="EMBL/GenBank/DDBJ databases">
        <authorList>
            <consortium name="DOE Joint Genome Institute"/>
            <person name="Haridas S."/>
            <person name="Albert R."/>
            <person name="Binder M."/>
            <person name="Bloem J."/>
            <person name="Labutti K."/>
            <person name="Salamov A."/>
            <person name="Andreopoulos B."/>
            <person name="Baker S.E."/>
            <person name="Barry K."/>
            <person name="Bills G."/>
            <person name="Bluhm B.H."/>
            <person name="Cannon C."/>
            <person name="Castanera R."/>
            <person name="Culley D.E."/>
            <person name="Daum C."/>
            <person name="Ezra D."/>
            <person name="Gonzalez J.B."/>
            <person name="Henrissat B."/>
            <person name="Kuo A."/>
            <person name="Liang C."/>
            <person name="Lipzen A."/>
            <person name="Lutzoni F."/>
            <person name="Magnuson J."/>
            <person name="Mondo S."/>
            <person name="Nolan M."/>
            <person name="Ohm R."/>
            <person name="Pangilinan J."/>
            <person name="Park H.-J."/>
            <person name="Ramirez L."/>
            <person name="Alfaro M."/>
            <person name="Sun H."/>
            <person name="Tritt A."/>
            <person name="Yoshinaga Y."/>
            <person name="Zwiers L.-H."/>
            <person name="Turgeon B.G."/>
            <person name="Goodwin S.B."/>
            <person name="Spatafora J.W."/>
            <person name="Crous P.W."/>
            <person name="Grigoriev I.V."/>
        </authorList>
    </citation>
    <scope>NUCLEOTIDE SEQUENCE</scope>
    <source>
        <strain evidence="11">CBS 394.84</strain>
    </source>
</reference>
<evidence type="ECO:0000256" key="3">
    <source>
        <dbReference type="ARBA" id="ARBA00010031"/>
    </source>
</evidence>
<evidence type="ECO:0000313" key="12">
    <source>
        <dbReference type="Proteomes" id="UP000800039"/>
    </source>
</evidence>
<feature type="non-terminal residue" evidence="11">
    <location>
        <position position="1"/>
    </location>
</feature>
<keyword evidence="6" id="KW-0732">Signal</keyword>
<evidence type="ECO:0000313" key="11">
    <source>
        <dbReference type="EMBL" id="KAF1848762.1"/>
    </source>
</evidence>
<evidence type="ECO:0000256" key="2">
    <source>
        <dbReference type="ARBA" id="ARBA00004613"/>
    </source>
</evidence>
<dbReference type="Proteomes" id="UP000800039">
    <property type="component" value="Unassembled WGS sequence"/>
</dbReference>
<dbReference type="RefSeq" id="XP_040791325.1">
    <property type="nucleotide sequence ID" value="XM_040927369.1"/>
</dbReference>
<dbReference type="Pfam" id="PF05730">
    <property type="entry name" value="CFEM"/>
    <property type="match status" value="1"/>
</dbReference>
<keyword evidence="9" id="KW-0349">Heme</keyword>
<dbReference type="GO" id="GO:0098552">
    <property type="term" value="C:side of membrane"/>
    <property type="evidence" value="ECO:0007669"/>
    <property type="project" value="UniProtKB-KW"/>
</dbReference>
<feature type="domain" description="CFEM" evidence="10">
    <location>
        <begin position="1"/>
        <end position="83"/>
    </location>
</feature>
<comment type="caution">
    <text evidence="11">The sequence shown here is derived from an EMBL/GenBank/DDBJ whole genome shotgun (WGS) entry which is preliminary data.</text>
</comment>
<evidence type="ECO:0000259" key="10">
    <source>
        <dbReference type="PROSITE" id="PS52012"/>
    </source>
</evidence>
<gene>
    <name evidence="11" type="ORF">K460DRAFT_249004</name>
</gene>
<evidence type="ECO:0000256" key="7">
    <source>
        <dbReference type="ARBA" id="ARBA00023157"/>
    </source>
</evidence>
<keyword evidence="9" id="KW-0408">Iron</keyword>
<keyword evidence="5" id="KW-0336">GPI-anchor</keyword>
<feature type="binding site" description="axial binding residue" evidence="9">
    <location>
        <position position="39"/>
    </location>
    <ligand>
        <name>heme</name>
        <dbReference type="ChEBI" id="CHEBI:30413"/>
    </ligand>
    <ligandPart>
        <name>Fe</name>
        <dbReference type="ChEBI" id="CHEBI:18248"/>
    </ligandPart>
</feature>
<dbReference type="OrthoDB" id="3767534at2759"/>
<comment type="caution">
    <text evidence="9">Lacks conserved residue(s) required for the propagation of feature annotation.</text>
</comment>
<evidence type="ECO:0000256" key="5">
    <source>
        <dbReference type="ARBA" id="ARBA00022622"/>
    </source>
</evidence>
<dbReference type="PROSITE" id="PS52012">
    <property type="entry name" value="CFEM"/>
    <property type="match status" value="1"/>
</dbReference>
<evidence type="ECO:0000256" key="6">
    <source>
        <dbReference type="ARBA" id="ARBA00022729"/>
    </source>
</evidence>
<feature type="non-terminal residue" evidence="11">
    <location>
        <position position="83"/>
    </location>
</feature>
<name>A0A9P4GN81_9PLEO</name>
<comment type="similarity">
    <text evidence="3">Belongs to the RBT5 family.</text>
</comment>
<keyword evidence="7 9" id="KW-1015">Disulfide bond</keyword>
<keyword evidence="5" id="KW-0472">Membrane</keyword>
<dbReference type="InterPro" id="IPR008427">
    <property type="entry name" value="Extracellular_membr_CFEM_dom"/>
</dbReference>
<sequence>LSIAALVAIATTQAVDDLPECSIICLTSIIPKTGCSPTDTKCACDKADKITPLLTPCLESVCSVDEQERVAEVLTALCEQTGV</sequence>
<dbReference type="EMBL" id="ML976615">
    <property type="protein sequence ID" value="KAF1848762.1"/>
    <property type="molecule type" value="Genomic_DNA"/>
</dbReference>
<keyword evidence="12" id="KW-1185">Reference proteome</keyword>
<evidence type="ECO:0000256" key="4">
    <source>
        <dbReference type="ARBA" id="ARBA00022525"/>
    </source>
</evidence>
<comment type="subcellular location">
    <subcellularLocation>
        <location evidence="1">Membrane</location>
        <topology evidence="1">Lipid-anchor</topology>
        <topology evidence="1">GPI-anchor</topology>
    </subcellularLocation>
    <subcellularLocation>
        <location evidence="2">Secreted</location>
    </subcellularLocation>
</comment>
<accession>A0A9P4GN81</accession>